<dbReference type="EMBL" id="CP008876">
    <property type="protein sequence ID" value="AIF68104.1"/>
    <property type="molecule type" value="Genomic_DNA"/>
</dbReference>
<dbReference type="RefSeq" id="WP_038564655.1">
    <property type="nucleotide sequence ID" value="NZ_CP008876.1"/>
</dbReference>
<reference evidence="2 3" key="1">
    <citation type="submission" date="2014-07" db="EMBL/GenBank/DDBJ databases">
        <title>Complete genome sequence of a moderately halophilic bacterium Terribacillus aidingensis MP602, isolated from Cryptomeria fortunei in Tianmu mountain in China.</title>
        <authorList>
            <person name="Wang Y."/>
            <person name="Lu P."/>
            <person name="Zhang L."/>
        </authorList>
    </citation>
    <scope>NUCLEOTIDE SEQUENCE [LARGE SCALE GENOMIC DNA]</scope>
    <source>
        <strain evidence="2 3">MP602</strain>
    </source>
</reference>
<dbReference type="Proteomes" id="UP000027980">
    <property type="component" value="Chromosome"/>
</dbReference>
<evidence type="ECO:0000313" key="2">
    <source>
        <dbReference type="EMBL" id="AIF68104.1"/>
    </source>
</evidence>
<evidence type="ECO:0000313" key="3">
    <source>
        <dbReference type="Proteomes" id="UP000027980"/>
    </source>
</evidence>
<dbReference type="OrthoDB" id="8657476at2"/>
<feature type="domain" description="Knr4/Smi1-like" evidence="1">
    <location>
        <begin position="21"/>
        <end position="152"/>
    </location>
</feature>
<name>A0A075LP25_9BACI</name>
<gene>
    <name evidence="2" type="ORF">GZ22_16655</name>
</gene>
<organism evidence="2 3">
    <name type="scientific">Terribacillus saccharophilus</name>
    <dbReference type="NCBI Taxonomy" id="361277"/>
    <lineage>
        <taxon>Bacteria</taxon>
        <taxon>Bacillati</taxon>
        <taxon>Bacillota</taxon>
        <taxon>Bacilli</taxon>
        <taxon>Bacillales</taxon>
        <taxon>Bacillaceae</taxon>
        <taxon>Terribacillus</taxon>
    </lineage>
</organism>
<proteinExistence type="predicted"/>
<accession>A0A075LP25</accession>
<sequence length="276" mass="32255">MAQSTKLWQSIETENYFPELKVSASDLKKYEDQRGILLPSLYKSHLIEKNGGRPVLNSLPTDVPTTWAYDYANVYLIFGLRDEEGILDTDYLVKEWEFPAKKIVIFAMSEDTAFYYFDYSSKNENPSVKIFEPEGNLKGHLVADNYEEFIANLYQEDSYDFSDETDAANLEEQQKWSDTKIFDKYIEEDNLEELLHGIIFYSTSDDYDWVTEKIIDLSKSNHSDIRIRAAELLLDIVEYSSEEVDSKLLMKAIVIYDRDNDPDVKSYMEDIKENMQ</sequence>
<dbReference type="GeneID" id="34220520"/>
<dbReference type="SMART" id="SM00860">
    <property type="entry name" value="SMI1_KNR4"/>
    <property type="match status" value="1"/>
</dbReference>
<dbReference type="AlphaFoldDB" id="A0A075LP25"/>
<dbReference type="InterPro" id="IPR037883">
    <property type="entry name" value="Knr4/Smi1-like_sf"/>
</dbReference>
<dbReference type="Gene3D" id="3.40.1580.10">
    <property type="entry name" value="SMI1/KNR4-like"/>
    <property type="match status" value="1"/>
</dbReference>
<dbReference type="HOGENOM" id="CLU_086906_0_0_9"/>
<dbReference type="SUPFAM" id="SSF160631">
    <property type="entry name" value="SMI1/KNR4-like"/>
    <property type="match status" value="1"/>
</dbReference>
<dbReference type="Pfam" id="PF09346">
    <property type="entry name" value="SMI1_KNR4"/>
    <property type="match status" value="1"/>
</dbReference>
<dbReference type="KEGG" id="tap:GZ22_16655"/>
<protein>
    <recommendedName>
        <fullName evidence="1">Knr4/Smi1-like domain-containing protein</fullName>
    </recommendedName>
</protein>
<evidence type="ECO:0000259" key="1">
    <source>
        <dbReference type="SMART" id="SM00860"/>
    </source>
</evidence>
<dbReference type="InterPro" id="IPR018958">
    <property type="entry name" value="Knr4/Smi1-like_dom"/>
</dbReference>